<sequence>MGEDDGDAGKGRIIGLVDLDVQQRAVVDGQFDDLRVKALEDPLVIGPRGSRDERTLDCGSQCSTGREGAGRQQSAAGNLQRIRDVVAHRAPTYRRGTRAPTRVTIS</sequence>
<reference evidence="2" key="1">
    <citation type="submission" date="2020-05" db="EMBL/GenBank/DDBJ databases">
        <authorList>
            <person name="Chiriac C."/>
            <person name="Salcher M."/>
            <person name="Ghai R."/>
            <person name="Kavagutti S V."/>
        </authorList>
    </citation>
    <scope>NUCLEOTIDE SEQUENCE</scope>
</reference>
<accession>A0A6J7D8L7</accession>
<dbReference type="EMBL" id="CAFBLS010000044">
    <property type="protein sequence ID" value="CAB4867302.1"/>
    <property type="molecule type" value="Genomic_DNA"/>
</dbReference>
<gene>
    <name evidence="2" type="ORF">UFOPK3402_00514</name>
</gene>
<evidence type="ECO:0000313" key="2">
    <source>
        <dbReference type="EMBL" id="CAB4867302.1"/>
    </source>
</evidence>
<name>A0A6J7D8L7_9ZZZZ</name>
<proteinExistence type="predicted"/>
<feature type="region of interest" description="Disordered" evidence="1">
    <location>
        <begin position="47"/>
        <end position="77"/>
    </location>
</feature>
<dbReference type="AlphaFoldDB" id="A0A6J7D8L7"/>
<organism evidence="2">
    <name type="scientific">freshwater metagenome</name>
    <dbReference type="NCBI Taxonomy" id="449393"/>
    <lineage>
        <taxon>unclassified sequences</taxon>
        <taxon>metagenomes</taxon>
        <taxon>ecological metagenomes</taxon>
    </lineage>
</organism>
<evidence type="ECO:0000256" key="1">
    <source>
        <dbReference type="SAM" id="MobiDB-lite"/>
    </source>
</evidence>
<protein>
    <submittedName>
        <fullName evidence="2">Unannotated protein</fullName>
    </submittedName>
</protein>